<feature type="region of interest" description="Disordered" evidence="1">
    <location>
        <begin position="248"/>
        <end position="273"/>
    </location>
</feature>
<dbReference type="AlphaFoldDB" id="A0AAD2DAF8"/>
<keyword evidence="3" id="KW-1185">Reference proteome</keyword>
<proteinExistence type="predicted"/>
<evidence type="ECO:0000313" key="2">
    <source>
        <dbReference type="EMBL" id="CAI2387037.1"/>
    </source>
</evidence>
<feature type="region of interest" description="Disordered" evidence="1">
    <location>
        <begin position="61"/>
        <end position="82"/>
    </location>
</feature>
<gene>
    <name evidence="2" type="ORF">ECRASSUSDP1_LOCUS28664</name>
</gene>
<dbReference type="EMBL" id="CAMPGE010029556">
    <property type="protein sequence ID" value="CAI2387037.1"/>
    <property type="molecule type" value="Genomic_DNA"/>
</dbReference>
<comment type="caution">
    <text evidence="2">The sequence shown here is derived from an EMBL/GenBank/DDBJ whole genome shotgun (WGS) entry which is preliminary data.</text>
</comment>
<protein>
    <submittedName>
        <fullName evidence="2">Uncharacterized protein</fullName>
    </submittedName>
</protein>
<name>A0AAD2DAF8_EUPCR</name>
<feature type="compositionally biased region" description="Polar residues" evidence="1">
    <location>
        <begin position="434"/>
        <end position="446"/>
    </location>
</feature>
<feature type="compositionally biased region" description="Low complexity" evidence="1">
    <location>
        <begin position="248"/>
        <end position="261"/>
    </location>
</feature>
<feature type="compositionally biased region" description="Basic residues" evidence="1">
    <location>
        <begin position="479"/>
        <end position="496"/>
    </location>
</feature>
<feature type="region of interest" description="Disordered" evidence="1">
    <location>
        <begin position="479"/>
        <end position="503"/>
    </location>
</feature>
<evidence type="ECO:0000256" key="1">
    <source>
        <dbReference type="SAM" id="MobiDB-lite"/>
    </source>
</evidence>
<organism evidence="2 3">
    <name type="scientific">Euplotes crassus</name>
    <dbReference type="NCBI Taxonomy" id="5936"/>
    <lineage>
        <taxon>Eukaryota</taxon>
        <taxon>Sar</taxon>
        <taxon>Alveolata</taxon>
        <taxon>Ciliophora</taxon>
        <taxon>Intramacronucleata</taxon>
        <taxon>Spirotrichea</taxon>
        <taxon>Hypotrichia</taxon>
        <taxon>Euplotida</taxon>
        <taxon>Euplotidae</taxon>
        <taxon>Moneuplotes</taxon>
    </lineage>
</organism>
<reference evidence="2" key="1">
    <citation type="submission" date="2023-07" db="EMBL/GenBank/DDBJ databases">
        <authorList>
            <consortium name="AG Swart"/>
            <person name="Singh M."/>
            <person name="Singh A."/>
            <person name="Seah K."/>
            <person name="Emmerich C."/>
        </authorList>
    </citation>
    <scope>NUCLEOTIDE SEQUENCE</scope>
    <source>
        <strain evidence="2">DP1</strain>
    </source>
</reference>
<feature type="region of interest" description="Disordered" evidence="1">
    <location>
        <begin position="424"/>
        <end position="446"/>
    </location>
</feature>
<evidence type="ECO:0000313" key="3">
    <source>
        <dbReference type="Proteomes" id="UP001295684"/>
    </source>
</evidence>
<feature type="compositionally biased region" description="Basic residues" evidence="1">
    <location>
        <begin position="61"/>
        <end position="74"/>
    </location>
</feature>
<dbReference type="Proteomes" id="UP001295684">
    <property type="component" value="Unassembled WGS sequence"/>
</dbReference>
<sequence length="503" mass="57641">METLKINTNEAIDLEVPKLKTPPIREFKPGIQKKGFVRRDTQMNFFLQEAKKAMFRCLKGKMAKRPKKKQKSKPLPKVEPQIPQVQEKVPDWKKDLSSNLGNIMKPSIPDFGYAEHMDFGDEDRSNSKRGWGRFLEFIQKYPVTNKAQNIIENIKKEKELEGANLRTKKKRSKLKKRVSYSIKINKASSDIPKARGKKSVYFEDMKMQGRGEMSTFRKHAEIQRRKLPSILPQDNDITDSLRNLSLSQSESKNSLSSSNSSINAQPPGLGLNNIARLGVTQKGGQKRRRSSMMSFTSYNNMFVENRRFDEKKKKKPLTDIWYIHKGFEKKLVNKKETYQSLNRSIKTKCMKLKRLSFSNRIAPTKLSPRLENLSGSVCVKRSVDSSFGFNQSKCGQSGNSDTQLVKRIQKGQGPSKTRSLASKATHRKKHRTFSMEQPENVGTSSIPRMRDISSAYNICPSSAITTPDSLYAKNFQPRSKRSVYSKKRGMLNKRQKLYSCSKS</sequence>
<accession>A0AAD2DAF8</accession>